<dbReference type="AlphaFoldDB" id="Q98DU0"/>
<sequence length="50" mass="5151">MSGDNEFLNNGEKAAFVRGCGRSGSHGKLAGNGGRSDGDRGHHLAADRPL</sequence>
<dbReference type="KEGG" id="mlo:msl4551"/>
<evidence type="ECO:0000313" key="2">
    <source>
        <dbReference type="EMBL" id="BAB51180.1"/>
    </source>
</evidence>
<name>Q98DU0_RHILO</name>
<dbReference type="EMBL" id="BA000012">
    <property type="protein sequence ID" value="BAB51180.1"/>
    <property type="molecule type" value="Genomic_DNA"/>
</dbReference>
<gene>
    <name evidence="2" type="ordered locus">msl4551</name>
</gene>
<feature type="region of interest" description="Disordered" evidence="1">
    <location>
        <begin position="18"/>
        <end position="50"/>
    </location>
</feature>
<dbReference type="Proteomes" id="UP000000552">
    <property type="component" value="Chromosome"/>
</dbReference>
<organism evidence="2 3">
    <name type="scientific">Mesorhizobium japonicum (strain LMG 29417 / CECT 9101 / MAFF 303099)</name>
    <name type="common">Mesorhizobium loti (strain MAFF 303099)</name>
    <dbReference type="NCBI Taxonomy" id="266835"/>
    <lineage>
        <taxon>Bacteria</taxon>
        <taxon>Pseudomonadati</taxon>
        <taxon>Pseudomonadota</taxon>
        <taxon>Alphaproteobacteria</taxon>
        <taxon>Hyphomicrobiales</taxon>
        <taxon>Phyllobacteriaceae</taxon>
        <taxon>Mesorhizobium</taxon>
    </lineage>
</organism>
<evidence type="ECO:0000256" key="1">
    <source>
        <dbReference type="SAM" id="MobiDB-lite"/>
    </source>
</evidence>
<feature type="compositionally biased region" description="Basic and acidic residues" evidence="1">
    <location>
        <begin position="36"/>
        <end position="50"/>
    </location>
</feature>
<dbReference type="HOGENOM" id="CLU_3121944_0_0_5"/>
<proteinExistence type="predicted"/>
<protein>
    <submittedName>
        <fullName evidence="2">Msl4551 protein</fullName>
    </submittedName>
</protein>
<accession>Q98DU0</accession>
<reference evidence="2 3" key="1">
    <citation type="journal article" date="2000" name="DNA Res.">
        <title>Complete genome structure of the nitrogen-fixing symbiotic bacterium Mesorhizobium loti.</title>
        <authorList>
            <person name="Kaneko T."/>
            <person name="Nakamura Y."/>
            <person name="Sato S."/>
            <person name="Asamizu E."/>
            <person name="Kato T."/>
            <person name="Sasamoto S."/>
            <person name="Watanabe A."/>
            <person name="Idesawa K."/>
            <person name="Ishikawa A."/>
            <person name="Kawashima K."/>
            <person name="Kimura T."/>
            <person name="Kishida Y."/>
            <person name="Kiyokawa C."/>
            <person name="Kohara M."/>
            <person name="Matsumoto M."/>
            <person name="Matsuno A."/>
            <person name="Mochizuki Y."/>
            <person name="Nakayama S."/>
            <person name="Nakazaki N."/>
            <person name="Shimpo S."/>
            <person name="Sugimoto M."/>
            <person name="Takeuchi C."/>
            <person name="Yamada M."/>
            <person name="Tabata S."/>
        </authorList>
    </citation>
    <scope>NUCLEOTIDE SEQUENCE [LARGE SCALE GENOMIC DNA]</scope>
    <source>
        <strain evidence="3">LMG 29417 / CECT 9101 / MAFF 303099</strain>
    </source>
</reference>
<evidence type="ECO:0000313" key="3">
    <source>
        <dbReference type="Proteomes" id="UP000000552"/>
    </source>
</evidence>